<dbReference type="SUPFAM" id="SSF46955">
    <property type="entry name" value="Putative DNA-binding domain"/>
    <property type="match status" value="2"/>
</dbReference>
<feature type="domain" description="HTH merR-type" evidence="2">
    <location>
        <begin position="121"/>
        <end position="190"/>
    </location>
</feature>
<dbReference type="GO" id="GO:0003677">
    <property type="term" value="F:DNA binding"/>
    <property type="evidence" value="ECO:0007669"/>
    <property type="project" value="UniProtKB-KW"/>
</dbReference>
<dbReference type="Pfam" id="PF13411">
    <property type="entry name" value="MerR_1"/>
    <property type="match status" value="1"/>
</dbReference>
<gene>
    <name evidence="3" type="ORF">AAME72_06385</name>
</gene>
<accession>A0AAU7GF51</accession>
<dbReference type="InterPro" id="IPR000551">
    <property type="entry name" value="MerR-type_HTH_dom"/>
</dbReference>
<dbReference type="RefSeq" id="WP_348789403.1">
    <property type="nucleotide sequence ID" value="NZ_CP157390.1"/>
</dbReference>
<dbReference type="Gene3D" id="1.10.1660.10">
    <property type="match status" value="2"/>
</dbReference>
<keyword evidence="1" id="KW-0238">DNA-binding</keyword>
<name>A0AAU7GF51_9MICO</name>
<dbReference type="Pfam" id="PF00376">
    <property type="entry name" value="MerR"/>
    <property type="match status" value="1"/>
</dbReference>
<evidence type="ECO:0000313" key="3">
    <source>
        <dbReference type="EMBL" id="XBM49485.1"/>
    </source>
</evidence>
<dbReference type="EMBL" id="CP157390">
    <property type="protein sequence ID" value="XBM49485.1"/>
    <property type="molecule type" value="Genomic_DNA"/>
</dbReference>
<evidence type="ECO:0000259" key="2">
    <source>
        <dbReference type="PROSITE" id="PS50937"/>
    </source>
</evidence>
<reference evidence="3" key="1">
    <citation type="submission" date="2024-05" db="EMBL/GenBank/DDBJ databases">
        <title>The Natural Products Discovery Center: Release of the First 8490 Sequenced Strains for Exploring Actinobacteria Biosynthetic Diversity.</title>
        <authorList>
            <person name="Kalkreuter E."/>
            <person name="Kautsar S.A."/>
            <person name="Yang D."/>
            <person name="Bader C.D."/>
            <person name="Teijaro C.N."/>
            <person name="Fluegel L."/>
            <person name="Davis C.M."/>
            <person name="Simpson J.R."/>
            <person name="Lauterbach L."/>
            <person name="Steele A.D."/>
            <person name="Gui C."/>
            <person name="Meng S."/>
            <person name="Li G."/>
            <person name="Viehrig K."/>
            <person name="Ye F."/>
            <person name="Su P."/>
            <person name="Kiefer A.F."/>
            <person name="Nichols A."/>
            <person name="Cepeda A.J."/>
            <person name="Yan W."/>
            <person name="Fan B."/>
            <person name="Jiang Y."/>
            <person name="Adhikari A."/>
            <person name="Zheng C.-J."/>
            <person name="Schuster L."/>
            <person name="Cowan T.M."/>
            <person name="Smanski M.J."/>
            <person name="Chevrette M.G."/>
            <person name="de Carvalho L.P.S."/>
            <person name="Shen B."/>
        </authorList>
    </citation>
    <scope>NUCLEOTIDE SEQUENCE</scope>
    <source>
        <strain evidence="3">NPDC080035</strain>
    </source>
</reference>
<dbReference type="InterPro" id="IPR047057">
    <property type="entry name" value="MerR_fam"/>
</dbReference>
<proteinExistence type="predicted"/>
<dbReference type="PANTHER" id="PTHR30204">
    <property type="entry name" value="REDOX-CYCLING DRUG-SENSING TRANSCRIPTIONAL ACTIVATOR SOXR"/>
    <property type="match status" value="1"/>
</dbReference>
<dbReference type="InterPro" id="IPR009061">
    <property type="entry name" value="DNA-bd_dom_put_sf"/>
</dbReference>
<dbReference type="SMART" id="SM00422">
    <property type="entry name" value="HTH_MERR"/>
    <property type="match status" value="2"/>
</dbReference>
<dbReference type="AlphaFoldDB" id="A0AAU7GF51"/>
<feature type="domain" description="HTH merR-type" evidence="2">
    <location>
        <begin position="1"/>
        <end position="44"/>
    </location>
</feature>
<dbReference type="PANTHER" id="PTHR30204:SF93">
    <property type="entry name" value="HTH MERR-TYPE DOMAIN-CONTAINING PROTEIN"/>
    <property type="match status" value="1"/>
</dbReference>
<protein>
    <submittedName>
        <fullName evidence="3">MerR family transcriptional regulator</fullName>
    </submittedName>
</protein>
<dbReference type="GO" id="GO:0003700">
    <property type="term" value="F:DNA-binding transcription factor activity"/>
    <property type="evidence" value="ECO:0007669"/>
    <property type="project" value="InterPro"/>
</dbReference>
<organism evidence="3">
    <name type="scientific">Leifsonia sp. NPDC080035</name>
    <dbReference type="NCBI Taxonomy" id="3143936"/>
    <lineage>
        <taxon>Bacteria</taxon>
        <taxon>Bacillati</taxon>
        <taxon>Actinomycetota</taxon>
        <taxon>Actinomycetes</taxon>
        <taxon>Micrococcales</taxon>
        <taxon>Microbacteriaceae</taxon>
        <taxon>Leifsonia</taxon>
    </lineage>
</organism>
<evidence type="ECO:0000256" key="1">
    <source>
        <dbReference type="ARBA" id="ARBA00023125"/>
    </source>
</evidence>
<sequence>MRTAAVAGAAGCSVQQVRDLEHAGVIPPAGRTANGYREFDERHVAAILGYRSLATAVGPVVARHVMRELWAAPFPQAVAAISALHVGLTREREEALAARTALLAIRAERDGAGSSADVGGGMTIAELGAALGVRSSALRFWEKEGLVLPERVTSRGARHYPPLAVRDARIVVALRAAGYRIPEVREAVAALRSVGDTARPLQALDARLESIAARTVALMDAGTDLARLLRSRF</sequence>
<dbReference type="PROSITE" id="PS50937">
    <property type="entry name" value="HTH_MERR_2"/>
    <property type="match status" value="2"/>
</dbReference>